<dbReference type="NCBIfam" id="TIGR03568">
    <property type="entry name" value="NeuC_NnaA"/>
    <property type="match status" value="1"/>
</dbReference>
<evidence type="ECO:0000313" key="2">
    <source>
        <dbReference type="EMBL" id="AEU35832.1"/>
    </source>
</evidence>
<gene>
    <name evidence="2" type="ordered locus">AciX8_1490</name>
</gene>
<dbReference type="PANTHER" id="PTHR43174">
    <property type="entry name" value="UDP-N-ACETYLGLUCOSAMINE 2-EPIMERASE"/>
    <property type="match status" value="1"/>
</dbReference>
<dbReference type="CDD" id="cd03786">
    <property type="entry name" value="GTB_UDP-GlcNAc_2-Epimerase"/>
    <property type="match status" value="1"/>
</dbReference>
<dbReference type="GO" id="GO:0004553">
    <property type="term" value="F:hydrolase activity, hydrolyzing O-glycosyl compounds"/>
    <property type="evidence" value="ECO:0007669"/>
    <property type="project" value="InterPro"/>
</dbReference>
<dbReference type="OrthoDB" id="9803238at2"/>
<dbReference type="EMBL" id="CP003130">
    <property type="protein sequence ID" value="AEU35832.1"/>
    <property type="molecule type" value="Genomic_DNA"/>
</dbReference>
<name>G8P0Y5_GRAMM</name>
<evidence type="ECO:0000259" key="1">
    <source>
        <dbReference type="Pfam" id="PF02350"/>
    </source>
</evidence>
<proteinExistence type="predicted"/>
<protein>
    <submittedName>
        <fullName evidence="2">UDP-N-acetyl-D-glucosamine 2-epimerase, UDP-hydrolysing</fullName>
    </submittedName>
</protein>
<dbReference type="STRING" id="682795.AciX8_1490"/>
<accession>G8P0Y5</accession>
<dbReference type="AlphaFoldDB" id="G8P0Y5"/>
<keyword evidence="3" id="KW-1185">Reference proteome</keyword>
<dbReference type="KEGG" id="gma:AciX8_1490"/>
<dbReference type="SUPFAM" id="SSF53756">
    <property type="entry name" value="UDP-Glycosyltransferase/glycogen phosphorylase"/>
    <property type="match status" value="1"/>
</dbReference>
<dbReference type="GO" id="GO:0006047">
    <property type="term" value="P:UDP-N-acetylglucosamine metabolic process"/>
    <property type="evidence" value="ECO:0007669"/>
    <property type="project" value="InterPro"/>
</dbReference>
<dbReference type="PANTHER" id="PTHR43174:SF3">
    <property type="entry name" value="UDP-N-ACETYLGLUCOSAMINE 2-EPIMERASE"/>
    <property type="match status" value="1"/>
</dbReference>
<dbReference type="InterPro" id="IPR020004">
    <property type="entry name" value="UDP-GlcNAc_Epase"/>
</dbReference>
<reference evidence="2 3" key="1">
    <citation type="submission" date="2011-11" db="EMBL/GenBank/DDBJ databases">
        <title>Complete sequence of Granulicella mallensis MP5ACTX8.</title>
        <authorList>
            <consortium name="US DOE Joint Genome Institute"/>
            <person name="Lucas S."/>
            <person name="Copeland A."/>
            <person name="Lapidus A."/>
            <person name="Cheng J.-F."/>
            <person name="Goodwin L."/>
            <person name="Pitluck S."/>
            <person name="Peters L."/>
            <person name="Lu M."/>
            <person name="Detter J.C."/>
            <person name="Han C."/>
            <person name="Tapia R."/>
            <person name="Land M."/>
            <person name="Hauser L."/>
            <person name="Kyrpides N."/>
            <person name="Ivanova N."/>
            <person name="Mikhailova N."/>
            <person name="Pagani I."/>
            <person name="Rawat S."/>
            <person name="Mannisto M."/>
            <person name="Haggblom M."/>
            <person name="Woyke T."/>
        </authorList>
    </citation>
    <scope>NUCLEOTIDE SEQUENCE [LARGE SCALE GENOMIC DNA]</scope>
    <source>
        <strain evidence="3">ATCC BAA-1857 / DSM 23137 / MP5ACTX8</strain>
    </source>
</reference>
<dbReference type="Gene3D" id="3.40.50.2000">
    <property type="entry name" value="Glycogen Phosphorylase B"/>
    <property type="match status" value="2"/>
</dbReference>
<dbReference type="HOGENOM" id="CLU_061127_0_0_0"/>
<dbReference type="InterPro" id="IPR029767">
    <property type="entry name" value="WecB-like"/>
</dbReference>
<dbReference type="InterPro" id="IPR003331">
    <property type="entry name" value="UDP_GlcNAc_Epimerase_2_dom"/>
</dbReference>
<organism evidence="2 3">
    <name type="scientific">Granulicella mallensis (strain ATCC BAA-1857 / DSM 23137 / MP5ACTX8)</name>
    <dbReference type="NCBI Taxonomy" id="682795"/>
    <lineage>
        <taxon>Bacteria</taxon>
        <taxon>Pseudomonadati</taxon>
        <taxon>Acidobacteriota</taxon>
        <taxon>Terriglobia</taxon>
        <taxon>Terriglobales</taxon>
        <taxon>Acidobacteriaceae</taxon>
        <taxon>Granulicella</taxon>
    </lineage>
</organism>
<dbReference type="Pfam" id="PF02350">
    <property type="entry name" value="Epimerase_2"/>
    <property type="match status" value="1"/>
</dbReference>
<dbReference type="eggNOG" id="COG0381">
    <property type="taxonomic scope" value="Bacteria"/>
</dbReference>
<feature type="domain" description="UDP-N-acetylglucosamine 2-epimerase" evidence="1">
    <location>
        <begin position="33"/>
        <end position="379"/>
    </location>
</feature>
<dbReference type="RefSeq" id="WP_014264711.1">
    <property type="nucleotide sequence ID" value="NC_016631.1"/>
</dbReference>
<dbReference type="Proteomes" id="UP000007113">
    <property type="component" value="Chromosome"/>
</dbReference>
<sequence>MSLERKGRTPLRSIGVVTTSRADYSCYRPLLNAFQADPEISPKLYVSGTHLSAEFGMTVRSVEDDGIEIVERVEMLLSSDTPEAIAKSMGLGLIGFGQAFSRYRPEILIVLGDRYEMLAATLAALPFKIPIAHLSGGELTQGAIDDALRHSITKLSHLHFTATEAYARRVIQLGEDPKRVFVSGEPTLDHISTAPRLTPEELRKRFGIDVERPFLLVTFHPVTLEYEDVERQIDELLAALDQAGFAVIFTMPNADTSGRIITARIRQWIQSHPGAADLVDNFGSEAYHSVLCRAIAVVGNSSSGIIEAPSFKVPAINVGTRQAGRIRAESVIDVGNERAEILAAIRKAASSEFRSSLQSLVNPYASKTNSAVSTIVDVLKRVELGNALLHKKFYDL</sequence>
<evidence type="ECO:0000313" key="3">
    <source>
        <dbReference type="Proteomes" id="UP000007113"/>
    </source>
</evidence>